<keyword evidence="4" id="KW-0804">Transcription</keyword>
<dbReference type="GO" id="GO:0003700">
    <property type="term" value="F:DNA-binding transcription factor activity"/>
    <property type="evidence" value="ECO:0007669"/>
    <property type="project" value="InterPro"/>
</dbReference>
<dbReference type="InterPro" id="IPR012925">
    <property type="entry name" value="TipAS_dom"/>
</dbReference>
<dbReference type="EMBL" id="JABZEC010000003">
    <property type="protein sequence ID" value="NVY96390.1"/>
    <property type="molecule type" value="Genomic_DNA"/>
</dbReference>
<dbReference type="SUPFAM" id="SSF46955">
    <property type="entry name" value="Putative DNA-binding domain"/>
    <property type="match status" value="1"/>
</dbReference>
<evidence type="ECO:0000256" key="3">
    <source>
        <dbReference type="ARBA" id="ARBA00023159"/>
    </source>
</evidence>
<dbReference type="PROSITE" id="PS50937">
    <property type="entry name" value="HTH_MERR_2"/>
    <property type="match status" value="1"/>
</dbReference>
<protein>
    <submittedName>
        <fullName evidence="6">MerR family transcriptional regulator</fullName>
    </submittedName>
</protein>
<evidence type="ECO:0000256" key="4">
    <source>
        <dbReference type="ARBA" id="ARBA00023163"/>
    </source>
</evidence>
<dbReference type="GO" id="GO:0003677">
    <property type="term" value="F:DNA binding"/>
    <property type="evidence" value="ECO:0007669"/>
    <property type="project" value="UniProtKB-KW"/>
</dbReference>
<sequence length="233" mass="26839">MKTVKDVSELMGISVRTLRYYDQIGLLLPSKYTAAGYRLYDAAALRRLQQILLWRELDFSLTEIKAILAQPDKVQNQALTQQIDRLRCRRDRLNNLLNFARVMQTLGGQEMTFDQEKIKTQAAQARQAWEQTKIYQEYEQKVQAQGPQQQQVWGQKLLQLLGQFGKLQKLSPQDAQVQKQVATVQTFINDQFFTCSREILGQLGQMYQVNPDFRANLEEAGGPGTVDFIAQTF</sequence>
<keyword evidence="7" id="KW-1185">Reference proteome</keyword>
<dbReference type="InterPro" id="IPR036244">
    <property type="entry name" value="TipA-like_antibiotic-bd"/>
</dbReference>
<dbReference type="InterPro" id="IPR000551">
    <property type="entry name" value="MerR-type_HTH_dom"/>
</dbReference>
<feature type="domain" description="HTH merR-type" evidence="5">
    <location>
        <begin position="1"/>
        <end position="70"/>
    </location>
</feature>
<dbReference type="CDD" id="cd01106">
    <property type="entry name" value="HTH_TipAL-Mta"/>
    <property type="match status" value="1"/>
</dbReference>
<dbReference type="InterPro" id="IPR047057">
    <property type="entry name" value="MerR_fam"/>
</dbReference>
<dbReference type="PANTHER" id="PTHR30204:SF90">
    <property type="entry name" value="HTH-TYPE TRANSCRIPTIONAL ACTIVATOR MTA"/>
    <property type="match status" value="1"/>
</dbReference>
<reference evidence="6 7" key="1">
    <citation type="submission" date="2020-06" db="EMBL/GenBank/DDBJ databases">
        <authorList>
            <person name="Kang J."/>
        </authorList>
    </citation>
    <scope>NUCLEOTIDE SEQUENCE [LARGE SCALE GENOMIC DNA]</scope>
    <source>
        <strain evidence="6 7">DCY120</strain>
    </source>
</reference>
<dbReference type="AlphaFoldDB" id="A0A850R212"/>
<proteinExistence type="predicted"/>
<dbReference type="RefSeq" id="WP_176942552.1">
    <property type="nucleotide sequence ID" value="NZ_JABZEC010000003.1"/>
</dbReference>
<organism evidence="6 7">
    <name type="scientific">Bombilactobacillus apium</name>
    <dbReference type="NCBI Taxonomy" id="2675299"/>
    <lineage>
        <taxon>Bacteria</taxon>
        <taxon>Bacillati</taxon>
        <taxon>Bacillota</taxon>
        <taxon>Bacilli</taxon>
        <taxon>Lactobacillales</taxon>
        <taxon>Lactobacillaceae</taxon>
        <taxon>Bombilactobacillus</taxon>
    </lineage>
</organism>
<dbReference type="PRINTS" id="PR00040">
    <property type="entry name" value="HTHMERR"/>
</dbReference>
<evidence type="ECO:0000313" key="7">
    <source>
        <dbReference type="Proteomes" id="UP000563523"/>
    </source>
</evidence>
<dbReference type="Pfam" id="PF07739">
    <property type="entry name" value="TipAS"/>
    <property type="match status" value="1"/>
</dbReference>
<name>A0A850R212_9LACO</name>
<keyword evidence="3" id="KW-0010">Activator</keyword>
<comment type="caution">
    <text evidence="6">The sequence shown here is derived from an EMBL/GenBank/DDBJ whole genome shotgun (WGS) entry which is preliminary data.</text>
</comment>
<gene>
    <name evidence="6" type="ORF">HU830_04280</name>
</gene>
<dbReference type="Pfam" id="PF13411">
    <property type="entry name" value="MerR_1"/>
    <property type="match status" value="1"/>
</dbReference>
<evidence type="ECO:0000259" key="5">
    <source>
        <dbReference type="PROSITE" id="PS50937"/>
    </source>
</evidence>
<keyword evidence="2" id="KW-0238">DNA-binding</keyword>
<dbReference type="PANTHER" id="PTHR30204">
    <property type="entry name" value="REDOX-CYCLING DRUG-SENSING TRANSCRIPTIONAL ACTIVATOR SOXR"/>
    <property type="match status" value="1"/>
</dbReference>
<dbReference type="Gene3D" id="1.10.490.50">
    <property type="entry name" value="Antibiotic binding domain of TipA-like multidrug resistance regulators"/>
    <property type="match status" value="1"/>
</dbReference>
<evidence type="ECO:0000256" key="2">
    <source>
        <dbReference type="ARBA" id="ARBA00023125"/>
    </source>
</evidence>
<dbReference type="InterPro" id="IPR009061">
    <property type="entry name" value="DNA-bd_dom_put_sf"/>
</dbReference>
<keyword evidence="1" id="KW-0805">Transcription regulation</keyword>
<dbReference type="SMART" id="SM00422">
    <property type="entry name" value="HTH_MERR"/>
    <property type="match status" value="1"/>
</dbReference>
<evidence type="ECO:0000256" key="1">
    <source>
        <dbReference type="ARBA" id="ARBA00023015"/>
    </source>
</evidence>
<evidence type="ECO:0000313" key="6">
    <source>
        <dbReference type="EMBL" id="NVY96390.1"/>
    </source>
</evidence>
<dbReference type="SUPFAM" id="SSF89082">
    <property type="entry name" value="Antibiotic binding domain of TipA-like multidrug resistance regulators"/>
    <property type="match status" value="1"/>
</dbReference>
<dbReference type="Proteomes" id="UP000563523">
    <property type="component" value="Unassembled WGS sequence"/>
</dbReference>
<accession>A0A850R212</accession>
<dbReference type="Gene3D" id="1.10.1660.10">
    <property type="match status" value="1"/>
</dbReference>